<accession>A0A2A4AKM0</accession>
<keyword evidence="10" id="KW-0223">Dioxygenase</keyword>
<organism evidence="10 11">
    <name type="scientific">Corynebacterium accolens</name>
    <dbReference type="NCBI Taxonomy" id="38284"/>
    <lineage>
        <taxon>Bacteria</taxon>
        <taxon>Bacillati</taxon>
        <taxon>Actinomycetota</taxon>
        <taxon>Actinomycetes</taxon>
        <taxon>Mycobacteriales</taxon>
        <taxon>Corynebacteriaceae</taxon>
        <taxon>Corynebacterium</taxon>
    </lineage>
</organism>
<dbReference type="SUPFAM" id="SSF51412">
    <property type="entry name" value="Inosine monophosphate dehydrogenase (IMPDH)"/>
    <property type="match status" value="1"/>
</dbReference>
<comment type="caution">
    <text evidence="10">The sequence shown here is derived from an EMBL/GenBank/DDBJ whole genome shotgun (WGS) entry which is preliminary data.</text>
</comment>
<evidence type="ECO:0000256" key="1">
    <source>
        <dbReference type="ARBA" id="ARBA00001917"/>
    </source>
</evidence>
<keyword evidence="5" id="KW-0288">FMN</keyword>
<dbReference type="EMBL" id="NWBP01000016">
    <property type="protein sequence ID" value="PCC83087.1"/>
    <property type="molecule type" value="Genomic_DNA"/>
</dbReference>
<evidence type="ECO:0000256" key="4">
    <source>
        <dbReference type="ARBA" id="ARBA00022630"/>
    </source>
</evidence>
<dbReference type="AlphaFoldDB" id="A0A2A4AKM0"/>
<name>A0A2A4AKM0_9CORY</name>
<proteinExistence type="inferred from homology"/>
<protein>
    <recommendedName>
        <fullName evidence="8">Propionate 3-nitronate monooxygenase</fullName>
    </recommendedName>
</protein>
<keyword evidence="7" id="KW-0503">Monooxygenase</keyword>
<evidence type="ECO:0000313" key="10">
    <source>
        <dbReference type="EMBL" id="PCC83087.1"/>
    </source>
</evidence>
<dbReference type="PANTHER" id="PTHR42747">
    <property type="entry name" value="NITRONATE MONOOXYGENASE-RELATED"/>
    <property type="match status" value="1"/>
</dbReference>
<evidence type="ECO:0000256" key="8">
    <source>
        <dbReference type="ARBA" id="ARBA00031155"/>
    </source>
</evidence>
<gene>
    <name evidence="10" type="ORF">COM45_04635</name>
</gene>
<comment type="catalytic activity">
    <reaction evidence="9">
        <text>3 propionate 3-nitronate + 3 O2 + H2O = 3 3-oxopropanoate + 2 nitrate + nitrite + H2O2 + 3 H(+)</text>
        <dbReference type="Rhea" id="RHEA:57332"/>
        <dbReference type="ChEBI" id="CHEBI:15377"/>
        <dbReference type="ChEBI" id="CHEBI:15378"/>
        <dbReference type="ChEBI" id="CHEBI:15379"/>
        <dbReference type="ChEBI" id="CHEBI:16240"/>
        <dbReference type="ChEBI" id="CHEBI:16301"/>
        <dbReference type="ChEBI" id="CHEBI:17632"/>
        <dbReference type="ChEBI" id="CHEBI:33190"/>
        <dbReference type="ChEBI" id="CHEBI:136067"/>
    </reaction>
</comment>
<dbReference type="InterPro" id="IPR013785">
    <property type="entry name" value="Aldolase_TIM"/>
</dbReference>
<dbReference type="GO" id="GO:0051213">
    <property type="term" value="F:dioxygenase activity"/>
    <property type="evidence" value="ECO:0007669"/>
    <property type="project" value="UniProtKB-KW"/>
</dbReference>
<keyword evidence="3" id="KW-0216">Detoxification</keyword>
<dbReference type="CDD" id="cd04730">
    <property type="entry name" value="NPD_like"/>
    <property type="match status" value="1"/>
</dbReference>
<dbReference type="Gene3D" id="3.20.20.70">
    <property type="entry name" value="Aldolase class I"/>
    <property type="match status" value="1"/>
</dbReference>
<keyword evidence="4" id="KW-0285">Flavoprotein</keyword>
<evidence type="ECO:0000256" key="3">
    <source>
        <dbReference type="ARBA" id="ARBA00022575"/>
    </source>
</evidence>
<dbReference type="GO" id="GO:0009636">
    <property type="term" value="P:response to toxic substance"/>
    <property type="evidence" value="ECO:0007669"/>
    <property type="project" value="UniProtKB-KW"/>
</dbReference>
<evidence type="ECO:0000256" key="6">
    <source>
        <dbReference type="ARBA" id="ARBA00023002"/>
    </source>
</evidence>
<evidence type="ECO:0000256" key="9">
    <source>
        <dbReference type="ARBA" id="ARBA00049401"/>
    </source>
</evidence>
<reference evidence="10 11" key="1">
    <citation type="submission" date="2017-09" db="EMBL/GenBank/DDBJ databases">
        <title>Draft Genome Sequence of Corynebacterium accolens AH4003.</title>
        <authorList>
            <person name="Chen Y."/>
            <person name="Oosthuysen W.F."/>
            <person name="Kelley S."/>
            <person name="Horswill A."/>
        </authorList>
    </citation>
    <scope>NUCLEOTIDE SEQUENCE [LARGE SCALE GENOMIC DNA]</scope>
    <source>
        <strain evidence="10 11">AH4003</strain>
    </source>
</reference>
<sequence length="330" mass="34347">MSTLLESLKTRVLPAPMAGGPTTPRSVLAASAAGSFGALALGTASLEAAREQIVACEGEHFGVNLFCPQKPLGEDSMAAVRAMAESEGVEVPSVDYSNGWEDKLQLALDGGAAVLWSMFGTFSLGEISRIHAAGAEAWTTVTSPEEAIAAAKAGVDALCVQGPEAGGHRGVWDAEADPDWRPLPELVAAVYAALGDAPLPLIVAGGLRTSEDVAQALSWPGVEAASCGSAFLLAEEAGTSTFNRELLAGGGKSVSTRAFSGRFARGLETEFTRAHPKMPPMYPFLNPILKPRRQEKDAAVAYCLVGEQVEKINGGSVAEILRCLCQNGQH</sequence>
<evidence type="ECO:0000256" key="5">
    <source>
        <dbReference type="ARBA" id="ARBA00022643"/>
    </source>
</evidence>
<evidence type="ECO:0000256" key="2">
    <source>
        <dbReference type="ARBA" id="ARBA00009881"/>
    </source>
</evidence>
<dbReference type="PANTHER" id="PTHR42747:SF3">
    <property type="entry name" value="NITRONATE MONOOXYGENASE-RELATED"/>
    <property type="match status" value="1"/>
</dbReference>
<evidence type="ECO:0000256" key="7">
    <source>
        <dbReference type="ARBA" id="ARBA00023033"/>
    </source>
</evidence>
<comment type="similarity">
    <text evidence="2">Belongs to the nitronate monooxygenase family. NMO class I subfamily.</text>
</comment>
<dbReference type="InterPro" id="IPR004136">
    <property type="entry name" value="NMO"/>
</dbReference>
<dbReference type="Pfam" id="PF03060">
    <property type="entry name" value="NMO"/>
    <property type="match status" value="1"/>
</dbReference>
<comment type="cofactor">
    <cofactor evidence="1">
        <name>FMN</name>
        <dbReference type="ChEBI" id="CHEBI:58210"/>
    </cofactor>
</comment>
<evidence type="ECO:0000313" key="11">
    <source>
        <dbReference type="Proteomes" id="UP000218690"/>
    </source>
</evidence>
<dbReference type="Proteomes" id="UP000218690">
    <property type="component" value="Unassembled WGS sequence"/>
</dbReference>
<keyword evidence="6" id="KW-0560">Oxidoreductase</keyword>
<dbReference type="GO" id="GO:0018580">
    <property type="term" value="F:nitronate monooxygenase activity"/>
    <property type="evidence" value="ECO:0007669"/>
    <property type="project" value="InterPro"/>
</dbReference>